<organism evidence="1 2">
    <name type="scientific">candidate division WWE3 bacterium CG10_big_fil_rev_8_21_14_0_10_32_10</name>
    <dbReference type="NCBI Taxonomy" id="1975090"/>
    <lineage>
        <taxon>Bacteria</taxon>
        <taxon>Katanobacteria</taxon>
    </lineage>
</organism>
<dbReference type="InterPro" id="IPR036388">
    <property type="entry name" value="WH-like_DNA-bd_sf"/>
</dbReference>
<name>A0A2H0R9H8_UNCKA</name>
<dbReference type="Gene3D" id="1.10.10.10">
    <property type="entry name" value="Winged helix-like DNA-binding domain superfamily/Winged helix DNA-binding domain"/>
    <property type="match status" value="1"/>
</dbReference>
<accession>A0A2H0R9H8</accession>
<dbReference type="AlphaFoldDB" id="A0A2H0R9H8"/>
<sequence>MLSYIVTSKARRKVIKFFFEGGCEFSPYVREIVRGTGLEINAVRRELKRLSKARILMEDPRGNRLHYYLNSKHSLYYDLASIISKEVGLGKTLYKKRKQIGNIKFCLMSLNFFIGNEVKNPVDLILVGEVYLTYLKDLIDKFQKDKKVEVNYMVLSDQEFRILKDRKDQLIMNALYQPRSIIIGSQEKYLSA</sequence>
<dbReference type="Proteomes" id="UP000230214">
    <property type="component" value="Unassembled WGS sequence"/>
</dbReference>
<dbReference type="InterPro" id="IPR036390">
    <property type="entry name" value="WH_DNA-bd_sf"/>
</dbReference>
<dbReference type="SUPFAM" id="SSF46785">
    <property type="entry name" value="Winged helix' DNA-binding domain"/>
    <property type="match status" value="1"/>
</dbReference>
<gene>
    <name evidence="1" type="ORF">COV24_03945</name>
</gene>
<evidence type="ECO:0000313" key="2">
    <source>
        <dbReference type="Proteomes" id="UP000230214"/>
    </source>
</evidence>
<evidence type="ECO:0000313" key="1">
    <source>
        <dbReference type="EMBL" id="PIR43168.1"/>
    </source>
</evidence>
<comment type="caution">
    <text evidence="1">The sequence shown here is derived from an EMBL/GenBank/DDBJ whole genome shotgun (WGS) entry which is preliminary data.</text>
</comment>
<dbReference type="EMBL" id="PCXU01000035">
    <property type="protein sequence ID" value="PIR43168.1"/>
    <property type="molecule type" value="Genomic_DNA"/>
</dbReference>
<protein>
    <recommendedName>
        <fullName evidence="3">Transcriptional regulator</fullName>
    </recommendedName>
</protein>
<proteinExistence type="predicted"/>
<reference evidence="1 2" key="1">
    <citation type="submission" date="2017-09" db="EMBL/GenBank/DDBJ databases">
        <title>Depth-based differentiation of microbial function through sediment-hosted aquifers and enrichment of novel symbionts in the deep terrestrial subsurface.</title>
        <authorList>
            <person name="Probst A.J."/>
            <person name="Ladd B."/>
            <person name="Jarett J.K."/>
            <person name="Geller-Mcgrath D.E."/>
            <person name="Sieber C.M."/>
            <person name="Emerson J.B."/>
            <person name="Anantharaman K."/>
            <person name="Thomas B.C."/>
            <person name="Malmstrom R."/>
            <person name="Stieglmeier M."/>
            <person name="Klingl A."/>
            <person name="Woyke T."/>
            <person name="Ryan C.M."/>
            <person name="Banfield J.F."/>
        </authorList>
    </citation>
    <scope>NUCLEOTIDE SEQUENCE [LARGE SCALE GENOMIC DNA]</scope>
    <source>
        <strain evidence="1">CG10_big_fil_rev_8_21_14_0_10_32_10</strain>
    </source>
</reference>
<evidence type="ECO:0008006" key="3">
    <source>
        <dbReference type="Google" id="ProtNLM"/>
    </source>
</evidence>